<evidence type="ECO:0000256" key="1">
    <source>
        <dbReference type="ARBA" id="ARBA00004141"/>
    </source>
</evidence>
<evidence type="ECO:0000256" key="3">
    <source>
        <dbReference type="ARBA" id="ARBA00022692"/>
    </source>
</evidence>
<gene>
    <name evidence="10" type="ORF">BJX66DRAFT_328874</name>
</gene>
<feature type="transmembrane region" description="Helical" evidence="8">
    <location>
        <begin position="550"/>
        <end position="570"/>
    </location>
</feature>
<feature type="transmembrane region" description="Helical" evidence="8">
    <location>
        <begin position="327"/>
        <end position="344"/>
    </location>
</feature>
<evidence type="ECO:0000256" key="2">
    <source>
        <dbReference type="ARBA" id="ARBA00009199"/>
    </source>
</evidence>
<feature type="transmembrane region" description="Helical" evidence="8">
    <location>
        <begin position="132"/>
        <end position="151"/>
    </location>
</feature>
<dbReference type="Gene3D" id="1.20.1740.10">
    <property type="entry name" value="Amino acid/polyamine transporter I"/>
    <property type="match status" value="1"/>
</dbReference>
<dbReference type="PANTHER" id="PTHR46072:SF2">
    <property type="entry name" value="AMIDASE (EUROFUNG)"/>
    <property type="match status" value="1"/>
</dbReference>
<protein>
    <submittedName>
        <fullName evidence="10">Amidase signature domain-containing protein</fullName>
    </submittedName>
</protein>
<accession>A0ABR4FS22</accession>
<feature type="region of interest" description="Disordered" evidence="7">
    <location>
        <begin position="1"/>
        <end position="78"/>
    </location>
</feature>
<organism evidence="10 11">
    <name type="scientific">Aspergillus keveii</name>
    <dbReference type="NCBI Taxonomy" id="714993"/>
    <lineage>
        <taxon>Eukaryota</taxon>
        <taxon>Fungi</taxon>
        <taxon>Dikarya</taxon>
        <taxon>Ascomycota</taxon>
        <taxon>Pezizomycotina</taxon>
        <taxon>Eurotiomycetes</taxon>
        <taxon>Eurotiomycetidae</taxon>
        <taxon>Eurotiales</taxon>
        <taxon>Aspergillaceae</taxon>
        <taxon>Aspergillus</taxon>
        <taxon>Aspergillus subgen. Nidulantes</taxon>
    </lineage>
</organism>
<keyword evidence="5 8" id="KW-1133">Transmembrane helix</keyword>
<feature type="transmembrane region" description="Helical" evidence="8">
    <location>
        <begin position="406"/>
        <end position="427"/>
    </location>
</feature>
<dbReference type="Gene3D" id="3.90.1300.10">
    <property type="entry name" value="Amidase signature (AS) domain"/>
    <property type="match status" value="1"/>
</dbReference>
<dbReference type="InterPro" id="IPR036928">
    <property type="entry name" value="AS_sf"/>
</dbReference>
<dbReference type="Pfam" id="PF13520">
    <property type="entry name" value="AA_permease_2"/>
    <property type="match status" value="1"/>
</dbReference>
<name>A0ABR4FS22_9EURO</name>
<reference evidence="10 11" key="1">
    <citation type="submission" date="2024-07" db="EMBL/GenBank/DDBJ databases">
        <title>Section-level genome sequencing and comparative genomics of Aspergillus sections Usti and Cavernicolus.</title>
        <authorList>
            <consortium name="Lawrence Berkeley National Laboratory"/>
            <person name="Nybo J.L."/>
            <person name="Vesth T.C."/>
            <person name="Theobald S."/>
            <person name="Frisvad J.C."/>
            <person name="Larsen T.O."/>
            <person name="Kjaerboelling I."/>
            <person name="Rothschild-Mancinelli K."/>
            <person name="Lyhne E.K."/>
            <person name="Kogle M.E."/>
            <person name="Barry K."/>
            <person name="Clum A."/>
            <person name="Na H."/>
            <person name="Ledsgaard L."/>
            <person name="Lin J."/>
            <person name="Lipzen A."/>
            <person name="Kuo A."/>
            <person name="Riley R."/>
            <person name="Mondo S."/>
            <person name="Labutti K."/>
            <person name="Haridas S."/>
            <person name="Pangalinan J."/>
            <person name="Salamov A.A."/>
            <person name="Simmons B.A."/>
            <person name="Magnuson J.K."/>
            <person name="Chen J."/>
            <person name="Drula E."/>
            <person name="Henrissat B."/>
            <person name="Wiebenga A."/>
            <person name="Lubbers R.J."/>
            <person name="Gomes A.C."/>
            <person name="Makela M.R."/>
            <person name="Stajich J."/>
            <person name="Grigoriev I.V."/>
            <person name="Mortensen U.H."/>
            <person name="De Vries R.P."/>
            <person name="Baker S.E."/>
            <person name="Andersen M.R."/>
        </authorList>
    </citation>
    <scope>NUCLEOTIDE SEQUENCE [LARGE SCALE GENOMIC DNA]</scope>
    <source>
        <strain evidence="10 11">CBS 209.92</strain>
    </source>
</reference>
<comment type="caution">
    <text evidence="10">The sequence shown here is derived from an EMBL/GenBank/DDBJ whole genome shotgun (WGS) entry which is preliminary data.</text>
</comment>
<dbReference type="SUPFAM" id="SSF75304">
    <property type="entry name" value="Amidase signature (AS) enzymes"/>
    <property type="match status" value="1"/>
</dbReference>
<feature type="compositionally biased region" description="Low complexity" evidence="7">
    <location>
        <begin position="22"/>
        <end position="53"/>
    </location>
</feature>
<feature type="domain" description="Amidase" evidence="9">
    <location>
        <begin position="683"/>
        <end position="1122"/>
    </location>
</feature>
<dbReference type="Proteomes" id="UP001610563">
    <property type="component" value="Unassembled WGS sequence"/>
</dbReference>
<evidence type="ECO:0000256" key="5">
    <source>
        <dbReference type="ARBA" id="ARBA00022989"/>
    </source>
</evidence>
<comment type="similarity">
    <text evidence="2">Belongs to the amidase family.</text>
</comment>
<keyword evidence="4" id="KW-0378">Hydrolase</keyword>
<feature type="transmembrane region" description="Helical" evidence="8">
    <location>
        <begin position="207"/>
        <end position="231"/>
    </location>
</feature>
<feature type="transmembrane region" description="Helical" evidence="8">
    <location>
        <begin position="282"/>
        <end position="307"/>
    </location>
</feature>
<keyword evidence="6 8" id="KW-0472">Membrane</keyword>
<dbReference type="InterPro" id="IPR002293">
    <property type="entry name" value="AA/rel_permease1"/>
</dbReference>
<feature type="transmembrane region" description="Helical" evidence="8">
    <location>
        <begin position="364"/>
        <end position="386"/>
    </location>
</feature>
<feature type="transmembrane region" description="Helical" evidence="8">
    <location>
        <begin position="251"/>
        <end position="270"/>
    </location>
</feature>
<feature type="compositionally biased region" description="Basic and acidic residues" evidence="7">
    <location>
        <begin position="11"/>
        <end position="21"/>
    </location>
</feature>
<evidence type="ECO:0000259" key="9">
    <source>
        <dbReference type="Pfam" id="PF01425"/>
    </source>
</evidence>
<dbReference type="Pfam" id="PF01425">
    <property type="entry name" value="Amidase"/>
    <property type="match status" value="1"/>
</dbReference>
<feature type="compositionally biased region" description="Polar residues" evidence="7">
    <location>
        <begin position="1"/>
        <end position="10"/>
    </location>
</feature>
<feature type="transmembrane region" description="Helical" evidence="8">
    <location>
        <begin position="514"/>
        <end position="538"/>
    </location>
</feature>
<evidence type="ECO:0000313" key="11">
    <source>
        <dbReference type="Proteomes" id="UP001610563"/>
    </source>
</evidence>
<dbReference type="PANTHER" id="PTHR46072">
    <property type="entry name" value="AMIDASE-RELATED-RELATED"/>
    <property type="match status" value="1"/>
</dbReference>
<dbReference type="InterPro" id="IPR023631">
    <property type="entry name" value="Amidase_dom"/>
</dbReference>
<sequence length="1131" mass="123635">MSRITFSASELRSDHGNRDSLELASLASSSPESNLDLDLSRSSSPSGISSSRKLSLEDEDPLSSSSLHANHESSRPRSARSYSVSSAFDFGRNLFPLSQTAGGYAPLGAPSALDRETGLGDGSLERNKTLTYLNGLSLVVGLVIGSGIFSSPSQVNANAGSPGGALIAWLVAGLLAWTGAASYAELGGAIPLNGGSQAYLSKIFGELAGFLFTWCAVLVLKPGSAAIISIIFGEYVVRAIVGAEVEQVNPWINKGVAFGGLFVVTCLNCLSTRLAARIGDLFMFFKFVALLGVTIIGVIVAATGLSSKGDATEEWKIGWFEGTTTDISGWAMALYAGLWAFDGWDNTNYVTGEFKNPNRDLPRVIHTAMPLVIVSYLLANISYFFVLPHSTIEASNTIAVQFGDKVFGSIGALIFALIVSASCVGALNATIFTSGRLVYAAGKEGYLPSLFGNLWTQGSTTRSMNRLQHRTWANKLVFRLFGNGTWIGYTPINAMALNSVLTLVYIVVGEFKTLVTFYGVAGYTFYFLTVLGLIVLRVREPHLERPYKTWISTPIIFCCVSLFLLSRAVIAEPLQTLIVVAFIIAGVPVYFWRIYKRDGQKAFRGLQAWGKTVSQKRALRDQAMKPYLVTDIDARPPRVQDVQNRSWFTNDPLAQEITDIEGGWTAEQVIRAYIQSPTDPAILQTNCITEVIFADALVQAQELDREFERTGRLRGPLHGVPVTVKDQFNVKGHDSTIGYVGRSFSPATEDAVLVQILRDMGAVILAKSHLPQSIMWAETENPLWGLTVNPRNPNLTPGGSTGGEAVLLALHGSILGLGTDIGGSIRIPQSIMGSYGFKPSSSRFPYGGVPVSTEGQEHVPSSVGPMARDLSSICYLSRLVAESRPWDLDPRYSPLPWNAAAFEDIQTRPMVIGLIIDDGVVKIHTPIERALRQLVAKLGKAGHEVVPWDTSDHLGYISLMDQYYTADGGEDIRRDVAVAGEPFIPHVEALVNRGRPISVYEYWQLNRERMDLQKKYLGKWTAARSPSGKPVDVLLSPTMPHVAVPHRSVRWVGYTKIWNLLDYPALTFPVDQVRAEDVLLPDYKPRNELDAWNWALYDTDVMKRHPVDLQLIGRKLDEERVLGAATVIERI</sequence>
<evidence type="ECO:0000256" key="6">
    <source>
        <dbReference type="ARBA" id="ARBA00023136"/>
    </source>
</evidence>
<feature type="transmembrane region" description="Helical" evidence="8">
    <location>
        <begin position="486"/>
        <end position="508"/>
    </location>
</feature>
<proteinExistence type="inferred from homology"/>
<evidence type="ECO:0000313" key="10">
    <source>
        <dbReference type="EMBL" id="KAL2786061.1"/>
    </source>
</evidence>
<dbReference type="EMBL" id="JBFTWV010000127">
    <property type="protein sequence ID" value="KAL2786061.1"/>
    <property type="molecule type" value="Genomic_DNA"/>
</dbReference>
<keyword evidence="11" id="KW-1185">Reference proteome</keyword>
<feature type="transmembrane region" description="Helical" evidence="8">
    <location>
        <begin position="163"/>
        <end position="186"/>
    </location>
</feature>
<keyword evidence="3 8" id="KW-0812">Transmembrane</keyword>
<evidence type="ECO:0000256" key="7">
    <source>
        <dbReference type="SAM" id="MobiDB-lite"/>
    </source>
</evidence>
<evidence type="ECO:0000256" key="4">
    <source>
        <dbReference type="ARBA" id="ARBA00022801"/>
    </source>
</evidence>
<comment type="subcellular location">
    <subcellularLocation>
        <location evidence="1">Membrane</location>
        <topology evidence="1">Multi-pass membrane protein</topology>
    </subcellularLocation>
</comment>
<evidence type="ECO:0000256" key="8">
    <source>
        <dbReference type="SAM" id="Phobius"/>
    </source>
</evidence>
<feature type="transmembrane region" description="Helical" evidence="8">
    <location>
        <begin position="576"/>
        <end position="595"/>
    </location>
</feature>